<dbReference type="InParanoid" id="J0D8I9"/>
<proteinExistence type="predicted"/>
<name>J0D8I9_AURST</name>
<keyword evidence="2" id="KW-1185">Reference proteome</keyword>
<dbReference type="KEGG" id="adl:AURDEDRAFT_175378"/>
<evidence type="ECO:0008006" key="3">
    <source>
        <dbReference type="Google" id="ProtNLM"/>
    </source>
</evidence>
<gene>
    <name evidence="1" type="ORF">AURDEDRAFT_175378</name>
</gene>
<dbReference type="AlphaFoldDB" id="J0D8I9"/>
<dbReference type="InterPro" id="IPR036047">
    <property type="entry name" value="F-box-like_dom_sf"/>
</dbReference>
<dbReference type="SUPFAM" id="SSF81383">
    <property type="entry name" value="F-box domain"/>
    <property type="match status" value="1"/>
</dbReference>
<evidence type="ECO:0000313" key="1">
    <source>
        <dbReference type="EMBL" id="EJD35579.1"/>
    </source>
</evidence>
<dbReference type="EMBL" id="JH687886">
    <property type="protein sequence ID" value="EJD35579.1"/>
    <property type="molecule type" value="Genomic_DNA"/>
</dbReference>
<dbReference type="CDD" id="cd09917">
    <property type="entry name" value="F-box_SF"/>
    <property type="match status" value="1"/>
</dbReference>
<protein>
    <recommendedName>
        <fullName evidence="3">F-box domain-containing protein</fullName>
    </recommendedName>
</protein>
<dbReference type="Proteomes" id="UP000006514">
    <property type="component" value="Unassembled WGS sequence"/>
</dbReference>
<organism evidence="1 2">
    <name type="scientific">Auricularia subglabra (strain TFB-10046 / SS5)</name>
    <name type="common">White-rot fungus</name>
    <name type="synonym">Auricularia delicata (strain TFB10046)</name>
    <dbReference type="NCBI Taxonomy" id="717982"/>
    <lineage>
        <taxon>Eukaryota</taxon>
        <taxon>Fungi</taxon>
        <taxon>Dikarya</taxon>
        <taxon>Basidiomycota</taxon>
        <taxon>Agaricomycotina</taxon>
        <taxon>Agaricomycetes</taxon>
        <taxon>Auriculariales</taxon>
        <taxon>Auriculariaceae</taxon>
        <taxon>Auricularia</taxon>
    </lineage>
</organism>
<reference evidence="2" key="1">
    <citation type="journal article" date="2012" name="Science">
        <title>The Paleozoic origin of enzymatic lignin decomposition reconstructed from 31 fungal genomes.</title>
        <authorList>
            <person name="Floudas D."/>
            <person name="Binder M."/>
            <person name="Riley R."/>
            <person name="Barry K."/>
            <person name="Blanchette R.A."/>
            <person name="Henrissat B."/>
            <person name="Martinez A.T."/>
            <person name="Otillar R."/>
            <person name="Spatafora J.W."/>
            <person name="Yadav J.S."/>
            <person name="Aerts A."/>
            <person name="Benoit I."/>
            <person name="Boyd A."/>
            <person name="Carlson A."/>
            <person name="Copeland A."/>
            <person name="Coutinho P.M."/>
            <person name="de Vries R.P."/>
            <person name="Ferreira P."/>
            <person name="Findley K."/>
            <person name="Foster B."/>
            <person name="Gaskell J."/>
            <person name="Glotzer D."/>
            <person name="Gorecki P."/>
            <person name="Heitman J."/>
            <person name="Hesse C."/>
            <person name="Hori C."/>
            <person name="Igarashi K."/>
            <person name="Jurgens J.A."/>
            <person name="Kallen N."/>
            <person name="Kersten P."/>
            <person name="Kohler A."/>
            <person name="Kuees U."/>
            <person name="Kumar T.K.A."/>
            <person name="Kuo A."/>
            <person name="LaButti K."/>
            <person name="Larrondo L.F."/>
            <person name="Lindquist E."/>
            <person name="Ling A."/>
            <person name="Lombard V."/>
            <person name="Lucas S."/>
            <person name="Lundell T."/>
            <person name="Martin R."/>
            <person name="McLaughlin D.J."/>
            <person name="Morgenstern I."/>
            <person name="Morin E."/>
            <person name="Murat C."/>
            <person name="Nagy L.G."/>
            <person name="Nolan M."/>
            <person name="Ohm R.A."/>
            <person name="Patyshakuliyeva A."/>
            <person name="Rokas A."/>
            <person name="Ruiz-Duenas F.J."/>
            <person name="Sabat G."/>
            <person name="Salamov A."/>
            <person name="Samejima M."/>
            <person name="Schmutz J."/>
            <person name="Slot J.C."/>
            <person name="St John F."/>
            <person name="Stenlid J."/>
            <person name="Sun H."/>
            <person name="Sun S."/>
            <person name="Syed K."/>
            <person name="Tsang A."/>
            <person name="Wiebenga A."/>
            <person name="Young D."/>
            <person name="Pisabarro A."/>
            <person name="Eastwood D.C."/>
            <person name="Martin F."/>
            <person name="Cullen D."/>
            <person name="Grigoriev I.V."/>
            <person name="Hibbett D.S."/>
        </authorList>
    </citation>
    <scope>NUCLEOTIDE SEQUENCE [LARGE SCALE GENOMIC DNA]</scope>
    <source>
        <strain evidence="2">TFB10046</strain>
    </source>
</reference>
<accession>J0D8I9</accession>
<sequence>MTHNSLHGNTELLSNEVVATVLNYLPQRDVLQVCATSRSLRRIGVTHANYYACVKLWPPRHGRSTSECLHEFERRLKDLDGMAAPPRLHIVVPQDALNDSNVAVALQVLYLIEARLTRLVGLKLYLPRVADKKLVGMLKRAALHNLRALHIVLMQPAVPNATRLDFKELLDGELPQLRHLTISCHDDEFELPAGLPALRALETIHLRSNSSKRKWPRLWYLIFPTTCIPIMTLHISPAHADARIIIGPLFYKLCGPLAISFPNSCPSLWTFTVSTADGSIRRRLEWSDAIGKRDDIVRSICWQLQFIAERVSHIDIDYEDVDILIESPSVFSGLRSVHVHAWEATEESEILGPDEDFEDLLCGERSAFEEMVVSAICPDANNPPAFSFWCDSCGTADELSVGSSTPGPDAL</sequence>
<evidence type="ECO:0000313" key="2">
    <source>
        <dbReference type="Proteomes" id="UP000006514"/>
    </source>
</evidence>